<evidence type="ECO:0000313" key="1">
    <source>
        <dbReference type="EnsemblMetazoa" id="GPAI037310-PA"/>
    </source>
</evidence>
<sequence length="240" mass="26829">MRSPIRMSATNIICLGTKFLDITLNAVTVLKCLRSKATNLLKDTFPQIEKAIITNKNQWAYTRKNYQAETGYWQLRRLETLLVLTLFSVGRVNARQIRNATTLHIPNKENIPDCCQVSTSFAVYSADVDVAEASLLCNLNSLARFSTLASANNCCSLDKLISHIISSEACRNVDDLKRVFNIFAETKTNYNEPLIFCKEAFADNATSSEAVRSVGSTQNCIEYKISALNLNLRVIEKANT</sequence>
<reference evidence="1" key="2">
    <citation type="submission" date="2020-05" db="UniProtKB">
        <authorList>
            <consortium name="EnsemblMetazoa"/>
        </authorList>
    </citation>
    <scope>IDENTIFICATION</scope>
    <source>
        <strain evidence="1">IAEA</strain>
    </source>
</reference>
<organism evidence="1 2">
    <name type="scientific">Glossina pallidipes</name>
    <name type="common">Tsetse fly</name>
    <dbReference type="NCBI Taxonomy" id="7398"/>
    <lineage>
        <taxon>Eukaryota</taxon>
        <taxon>Metazoa</taxon>
        <taxon>Ecdysozoa</taxon>
        <taxon>Arthropoda</taxon>
        <taxon>Hexapoda</taxon>
        <taxon>Insecta</taxon>
        <taxon>Pterygota</taxon>
        <taxon>Neoptera</taxon>
        <taxon>Endopterygota</taxon>
        <taxon>Diptera</taxon>
        <taxon>Brachycera</taxon>
        <taxon>Muscomorpha</taxon>
        <taxon>Hippoboscoidea</taxon>
        <taxon>Glossinidae</taxon>
        <taxon>Glossina</taxon>
    </lineage>
</organism>
<dbReference type="EnsemblMetazoa" id="GPAI037310-RA">
    <property type="protein sequence ID" value="GPAI037310-PA"/>
    <property type="gene ID" value="GPAI037310"/>
</dbReference>
<proteinExistence type="predicted"/>
<dbReference type="AlphaFoldDB" id="A0A1B0A858"/>
<accession>A0A1B0A858</accession>
<reference evidence="2" key="1">
    <citation type="submission" date="2014-03" db="EMBL/GenBank/DDBJ databases">
        <authorList>
            <person name="Aksoy S."/>
            <person name="Warren W."/>
            <person name="Wilson R.K."/>
        </authorList>
    </citation>
    <scope>NUCLEOTIDE SEQUENCE [LARGE SCALE GENOMIC DNA]</scope>
    <source>
        <strain evidence="2">IAEA</strain>
    </source>
</reference>
<dbReference type="Proteomes" id="UP000092445">
    <property type="component" value="Unassembled WGS sequence"/>
</dbReference>
<protein>
    <submittedName>
        <fullName evidence="1">Uncharacterized protein</fullName>
    </submittedName>
</protein>
<name>A0A1B0A858_GLOPL</name>
<dbReference type="VEuPathDB" id="VectorBase:GPAI037310"/>
<evidence type="ECO:0000313" key="2">
    <source>
        <dbReference type="Proteomes" id="UP000092445"/>
    </source>
</evidence>
<keyword evidence="2" id="KW-1185">Reference proteome</keyword>